<accession>G2YB48</accession>
<dbReference type="AlphaFoldDB" id="G2YB48"/>
<evidence type="ECO:0000313" key="2">
    <source>
        <dbReference type="Proteomes" id="UP000008177"/>
    </source>
</evidence>
<dbReference type="InParanoid" id="G2YB48"/>
<dbReference type="Proteomes" id="UP000008177">
    <property type="component" value="Unplaced contigs"/>
</dbReference>
<organism evidence="1 2">
    <name type="scientific">Botryotinia fuckeliana (strain T4)</name>
    <name type="common">Noble rot fungus</name>
    <name type="synonym">Botrytis cinerea</name>
    <dbReference type="NCBI Taxonomy" id="999810"/>
    <lineage>
        <taxon>Eukaryota</taxon>
        <taxon>Fungi</taxon>
        <taxon>Dikarya</taxon>
        <taxon>Ascomycota</taxon>
        <taxon>Pezizomycotina</taxon>
        <taxon>Leotiomycetes</taxon>
        <taxon>Helotiales</taxon>
        <taxon>Sclerotiniaceae</taxon>
        <taxon>Botrytis</taxon>
    </lineage>
</organism>
<reference evidence="2" key="1">
    <citation type="journal article" date="2011" name="PLoS Genet.">
        <title>Genomic analysis of the necrotrophic fungal pathogens Sclerotinia sclerotiorum and Botrytis cinerea.</title>
        <authorList>
            <person name="Amselem J."/>
            <person name="Cuomo C.A."/>
            <person name="van Kan J.A."/>
            <person name="Viaud M."/>
            <person name="Benito E.P."/>
            <person name="Couloux A."/>
            <person name="Coutinho P.M."/>
            <person name="de Vries R.P."/>
            <person name="Dyer P.S."/>
            <person name="Fillinger S."/>
            <person name="Fournier E."/>
            <person name="Gout L."/>
            <person name="Hahn M."/>
            <person name="Kohn L."/>
            <person name="Lapalu N."/>
            <person name="Plummer K.M."/>
            <person name="Pradier J.M."/>
            <person name="Quevillon E."/>
            <person name="Sharon A."/>
            <person name="Simon A."/>
            <person name="ten Have A."/>
            <person name="Tudzynski B."/>
            <person name="Tudzynski P."/>
            <person name="Wincker P."/>
            <person name="Andrew M."/>
            <person name="Anthouard V."/>
            <person name="Beever R.E."/>
            <person name="Beffa R."/>
            <person name="Benoit I."/>
            <person name="Bouzid O."/>
            <person name="Brault B."/>
            <person name="Chen Z."/>
            <person name="Choquer M."/>
            <person name="Collemare J."/>
            <person name="Cotton P."/>
            <person name="Danchin E.G."/>
            <person name="Da Silva C."/>
            <person name="Gautier A."/>
            <person name="Giraud C."/>
            <person name="Giraud T."/>
            <person name="Gonzalez C."/>
            <person name="Grossetete S."/>
            <person name="Guldener U."/>
            <person name="Henrissat B."/>
            <person name="Howlett B.J."/>
            <person name="Kodira C."/>
            <person name="Kretschmer M."/>
            <person name="Lappartient A."/>
            <person name="Leroch M."/>
            <person name="Levis C."/>
            <person name="Mauceli E."/>
            <person name="Neuveglise C."/>
            <person name="Oeser B."/>
            <person name="Pearson M."/>
            <person name="Poulain J."/>
            <person name="Poussereau N."/>
            <person name="Quesneville H."/>
            <person name="Rascle C."/>
            <person name="Schumacher J."/>
            <person name="Segurens B."/>
            <person name="Sexton A."/>
            <person name="Silva E."/>
            <person name="Sirven C."/>
            <person name="Soanes D.M."/>
            <person name="Talbot N.J."/>
            <person name="Templeton M."/>
            <person name="Yandava C."/>
            <person name="Yarden O."/>
            <person name="Zeng Q."/>
            <person name="Rollins J.A."/>
            <person name="Lebrun M.H."/>
            <person name="Dickman M."/>
        </authorList>
    </citation>
    <scope>NUCLEOTIDE SEQUENCE [LARGE SCALE GENOMIC DNA]</scope>
    <source>
        <strain evidence="2">T4</strain>
    </source>
</reference>
<name>G2YB48_BOTF4</name>
<protein>
    <submittedName>
        <fullName evidence="1">Uncharacterized protein</fullName>
    </submittedName>
</protein>
<sequence>MQKLSPITKSSTNSRIKYPVFNFGFVRITFINRLPTPLDNSLCPGNE</sequence>
<evidence type="ECO:0000313" key="1">
    <source>
        <dbReference type="EMBL" id="CCD34439.1"/>
    </source>
</evidence>
<gene>
    <name evidence="1" type="ORF">BofuT4_uP026370.1</name>
</gene>
<dbReference type="EMBL" id="FQ790309">
    <property type="protein sequence ID" value="CCD34439.1"/>
    <property type="molecule type" value="Genomic_DNA"/>
</dbReference>
<proteinExistence type="predicted"/>
<dbReference type="HOGENOM" id="CLU_3175303_0_0_1"/>